<evidence type="ECO:0000256" key="1">
    <source>
        <dbReference type="SAM" id="MobiDB-lite"/>
    </source>
</evidence>
<name>R7TA40_CAPTE</name>
<accession>R7TA40</accession>
<protein>
    <submittedName>
        <fullName evidence="3 4">Uncharacterized protein</fullName>
    </submittedName>
</protein>
<dbReference type="EMBL" id="AMQN01014437">
    <property type="status" value="NOT_ANNOTATED_CDS"/>
    <property type="molecule type" value="Genomic_DNA"/>
</dbReference>
<proteinExistence type="predicted"/>
<dbReference type="Proteomes" id="UP000014760">
    <property type="component" value="Unassembled WGS sequence"/>
</dbReference>
<feature type="transmembrane region" description="Helical" evidence="2">
    <location>
        <begin position="43"/>
        <end position="66"/>
    </location>
</feature>
<reference evidence="4" key="3">
    <citation type="submission" date="2015-06" db="UniProtKB">
        <authorList>
            <consortium name="EnsemblMetazoa"/>
        </authorList>
    </citation>
    <scope>IDENTIFICATION</scope>
</reference>
<dbReference type="EMBL" id="AMQN01014436">
    <property type="status" value="NOT_ANNOTATED_CDS"/>
    <property type="molecule type" value="Genomic_DNA"/>
</dbReference>
<organism evidence="3">
    <name type="scientific">Capitella teleta</name>
    <name type="common">Polychaete worm</name>
    <dbReference type="NCBI Taxonomy" id="283909"/>
    <lineage>
        <taxon>Eukaryota</taxon>
        <taxon>Metazoa</taxon>
        <taxon>Spiralia</taxon>
        <taxon>Lophotrochozoa</taxon>
        <taxon>Annelida</taxon>
        <taxon>Polychaeta</taxon>
        <taxon>Sedentaria</taxon>
        <taxon>Scolecida</taxon>
        <taxon>Capitellidae</taxon>
        <taxon>Capitella</taxon>
    </lineage>
</organism>
<dbReference type="AlphaFoldDB" id="R7TA40"/>
<feature type="region of interest" description="Disordered" evidence="1">
    <location>
        <begin position="75"/>
        <end position="101"/>
    </location>
</feature>
<evidence type="ECO:0000256" key="2">
    <source>
        <dbReference type="SAM" id="Phobius"/>
    </source>
</evidence>
<keyword evidence="2" id="KW-1133">Transmembrane helix</keyword>
<keyword evidence="5" id="KW-1185">Reference proteome</keyword>
<feature type="compositionally biased region" description="Polar residues" evidence="1">
    <location>
        <begin position="85"/>
        <end position="100"/>
    </location>
</feature>
<evidence type="ECO:0000313" key="4">
    <source>
        <dbReference type="EnsemblMetazoa" id="CapteP219609"/>
    </source>
</evidence>
<keyword evidence="2" id="KW-0472">Membrane</keyword>
<dbReference type="EnsemblMetazoa" id="CapteT219609">
    <property type="protein sequence ID" value="CapteP219609"/>
    <property type="gene ID" value="CapteG219609"/>
</dbReference>
<keyword evidence="2" id="KW-0812">Transmembrane</keyword>
<gene>
    <name evidence="3" type="ORF">CAPTEDRAFT_219609</name>
</gene>
<sequence length="152" mass="16549">MTTVTAWYPTDEETTVALTSFLNATEPDPSLGDAKEGVKANEAVIGFITVSVAMAAMVGLLAAGVVCKKQCFTAEREEDEEEIQPDSTLPKSFRTSSPNQIHPLYATPKEHPGMPAVIASSTRRFSLLFLFYLPSQYSPSKSKVRQMDMPTG</sequence>
<dbReference type="EMBL" id="KB310970">
    <property type="protein sequence ID" value="ELT90342.1"/>
    <property type="molecule type" value="Genomic_DNA"/>
</dbReference>
<reference evidence="5" key="1">
    <citation type="submission" date="2012-12" db="EMBL/GenBank/DDBJ databases">
        <authorList>
            <person name="Hellsten U."/>
            <person name="Grimwood J."/>
            <person name="Chapman J.A."/>
            <person name="Shapiro H."/>
            <person name="Aerts A."/>
            <person name="Otillar R.P."/>
            <person name="Terry A.Y."/>
            <person name="Boore J.L."/>
            <person name="Simakov O."/>
            <person name="Marletaz F."/>
            <person name="Cho S.-J."/>
            <person name="Edsinger-Gonzales E."/>
            <person name="Havlak P."/>
            <person name="Kuo D.-H."/>
            <person name="Larsson T."/>
            <person name="Lv J."/>
            <person name="Arendt D."/>
            <person name="Savage R."/>
            <person name="Osoegawa K."/>
            <person name="de Jong P."/>
            <person name="Lindberg D.R."/>
            <person name="Seaver E.C."/>
            <person name="Weisblat D.A."/>
            <person name="Putnam N.H."/>
            <person name="Grigoriev I.V."/>
            <person name="Rokhsar D.S."/>
        </authorList>
    </citation>
    <scope>NUCLEOTIDE SEQUENCE</scope>
    <source>
        <strain evidence="5">I ESC-2004</strain>
    </source>
</reference>
<reference evidence="3 5" key="2">
    <citation type="journal article" date="2013" name="Nature">
        <title>Insights into bilaterian evolution from three spiralian genomes.</title>
        <authorList>
            <person name="Simakov O."/>
            <person name="Marletaz F."/>
            <person name="Cho S.J."/>
            <person name="Edsinger-Gonzales E."/>
            <person name="Havlak P."/>
            <person name="Hellsten U."/>
            <person name="Kuo D.H."/>
            <person name="Larsson T."/>
            <person name="Lv J."/>
            <person name="Arendt D."/>
            <person name="Savage R."/>
            <person name="Osoegawa K."/>
            <person name="de Jong P."/>
            <person name="Grimwood J."/>
            <person name="Chapman J.A."/>
            <person name="Shapiro H."/>
            <person name="Aerts A."/>
            <person name="Otillar R.P."/>
            <person name="Terry A.Y."/>
            <person name="Boore J.L."/>
            <person name="Grigoriev I.V."/>
            <person name="Lindberg D.R."/>
            <person name="Seaver E.C."/>
            <person name="Weisblat D.A."/>
            <person name="Putnam N.H."/>
            <person name="Rokhsar D.S."/>
        </authorList>
    </citation>
    <scope>NUCLEOTIDE SEQUENCE</scope>
    <source>
        <strain evidence="3 5">I ESC-2004</strain>
    </source>
</reference>
<evidence type="ECO:0000313" key="3">
    <source>
        <dbReference type="EMBL" id="ELT90342.1"/>
    </source>
</evidence>
<dbReference type="HOGENOM" id="CLU_1724071_0_0_1"/>
<evidence type="ECO:0000313" key="5">
    <source>
        <dbReference type="Proteomes" id="UP000014760"/>
    </source>
</evidence>